<accession>A0A6C0D5I7</accession>
<dbReference type="EMBL" id="MN739535">
    <property type="protein sequence ID" value="QHT11540.1"/>
    <property type="molecule type" value="Genomic_DNA"/>
</dbReference>
<organism evidence="1">
    <name type="scientific">viral metagenome</name>
    <dbReference type="NCBI Taxonomy" id="1070528"/>
    <lineage>
        <taxon>unclassified sequences</taxon>
        <taxon>metagenomes</taxon>
        <taxon>organismal metagenomes</taxon>
    </lineage>
</organism>
<reference evidence="1" key="1">
    <citation type="journal article" date="2020" name="Nature">
        <title>Giant virus diversity and host interactions through global metagenomics.</title>
        <authorList>
            <person name="Schulz F."/>
            <person name="Roux S."/>
            <person name="Paez-Espino D."/>
            <person name="Jungbluth S."/>
            <person name="Walsh D.A."/>
            <person name="Denef V.J."/>
            <person name="McMahon K.D."/>
            <person name="Konstantinidis K.T."/>
            <person name="Eloe-Fadrosh E.A."/>
            <person name="Kyrpides N.C."/>
            <person name="Woyke T."/>
        </authorList>
    </citation>
    <scope>NUCLEOTIDE SEQUENCE</scope>
    <source>
        <strain evidence="1">GVMAG-M-3300023174-116</strain>
    </source>
</reference>
<dbReference type="AlphaFoldDB" id="A0A6C0D5I7"/>
<evidence type="ECO:0000313" key="1">
    <source>
        <dbReference type="EMBL" id="QHT11540.1"/>
    </source>
</evidence>
<protein>
    <submittedName>
        <fullName evidence="1">Uncharacterized protein</fullName>
    </submittedName>
</protein>
<proteinExistence type="predicted"/>
<sequence length="173" mass="19905">MVILNKDVNAILGEQQRIDLAALIKANKTDDCTQEIRSKKQSIVISNDVKHLVFLKQKYERLRKSNPVEFDAICVKQCSFLFNNYTDLYNKILNDKLDLSILERFLGILKKIEDGELDQHEGSYLVGTYLKEMYIDSALKTDASKSNKSSKAKSPFSKAEKKISYKDFKELNK</sequence>
<name>A0A6C0D5I7_9ZZZZ</name>